<dbReference type="Proteomes" id="UP000014629">
    <property type="component" value="Unassembled WGS sequence"/>
</dbReference>
<dbReference type="PATRIC" id="fig|1286094.4.peg.2235"/>
<keyword evidence="3" id="KW-1185">Reference proteome</keyword>
<evidence type="ECO:0000313" key="3">
    <source>
        <dbReference type="Proteomes" id="UP000014629"/>
    </source>
</evidence>
<accession>S3ZMF8</accession>
<gene>
    <name evidence="2" type="ORF">STRAU_2259</name>
</gene>
<dbReference type="RefSeq" id="WP_016640388.1">
    <property type="nucleotide sequence ID" value="NZ_AOPZ01000078.1"/>
</dbReference>
<dbReference type="EMBL" id="AOPZ01000078">
    <property type="protein sequence ID" value="EPH44701.1"/>
    <property type="molecule type" value="Genomic_DNA"/>
</dbReference>
<sequence length="125" mass="13984">MLVEEHAEALEADLLRYYGVDLLDWYRDELSSRRLAVLVRQLPRDSAFRLAQEGEAAQWSLTDHLLAAVVDHLAITNWMFASVNRDEDEPAPEPPRPVPRPGADPDGSADHHDGPGPSELARFFG</sequence>
<feature type="region of interest" description="Disordered" evidence="1">
    <location>
        <begin position="84"/>
        <end position="125"/>
    </location>
</feature>
<name>S3ZMF8_9ACTN</name>
<evidence type="ECO:0000313" key="2">
    <source>
        <dbReference type="EMBL" id="EPH44701.1"/>
    </source>
</evidence>
<proteinExistence type="predicted"/>
<reference evidence="2 3" key="1">
    <citation type="submission" date="2013-02" db="EMBL/GenBank/DDBJ databases">
        <title>Draft Genome Sequence of Streptomyces aurantiacus, Which Produces Setomimycin.</title>
        <authorList>
            <person name="Gruening B.A."/>
            <person name="Praeg A."/>
            <person name="Erxleben A."/>
            <person name="Guenther S."/>
            <person name="Mueller M."/>
        </authorList>
    </citation>
    <scope>NUCLEOTIDE SEQUENCE [LARGE SCALE GENOMIC DNA]</scope>
    <source>
        <strain evidence="2 3">JA 4570</strain>
    </source>
</reference>
<dbReference type="AlphaFoldDB" id="S3ZMF8"/>
<comment type="caution">
    <text evidence="2">The sequence shown here is derived from an EMBL/GenBank/DDBJ whole genome shotgun (WGS) entry which is preliminary data.</text>
</comment>
<evidence type="ECO:0000256" key="1">
    <source>
        <dbReference type="SAM" id="MobiDB-lite"/>
    </source>
</evidence>
<organism evidence="2 3">
    <name type="scientific">Streptomyces aurantiacus JA 4570</name>
    <dbReference type="NCBI Taxonomy" id="1286094"/>
    <lineage>
        <taxon>Bacteria</taxon>
        <taxon>Bacillati</taxon>
        <taxon>Actinomycetota</taxon>
        <taxon>Actinomycetes</taxon>
        <taxon>Kitasatosporales</taxon>
        <taxon>Streptomycetaceae</taxon>
        <taxon>Streptomyces</taxon>
        <taxon>Streptomyces aurantiacus group</taxon>
    </lineage>
</organism>
<feature type="compositionally biased region" description="Pro residues" evidence="1">
    <location>
        <begin position="92"/>
        <end position="102"/>
    </location>
</feature>
<protein>
    <submittedName>
        <fullName evidence="2">Uncharacterized protein</fullName>
    </submittedName>
</protein>